<reference evidence="2 3" key="1">
    <citation type="submission" date="2023-02" db="EMBL/GenBank/DDBJ databases">
        <title>LHISI_Scaffold_Assembly.</title>
        <authorList>
            <person name="Stuart O.P."/>
            <person name="Cleave R."/>
            <person name="Magrath M.J.L."/>
            <person name="Mikheyev A.S."/>
        </authorList>
    </citation>
    <scope>NUCLEOTIDE SEQUENCE [LARGE SCALE GENOMIC DNA]</scope>
    <source>
        <strain evidence="2">Daus_M_001</strain>
        <tissue evidence="2">Leg muscle</tissue>
    </source>
</reference>
<evidence type="ECO:0000256" key="1">
    <source>
        <dbReference type="SAM" id="MobiDB-lite"/>
    </source>
</evidence>
<comment type="caution">
    <text evidence="2">The sequence shown here is derived from an EMBL/GenBank/DDBJ whole genome shotgun (WGS) entry which is preliminary data.</text>
</comment>
<feature type="region of interest" description="Disordered" evidence="1">
    <location>
        <begin position="113"/>
        <end position="154"/>
    </location>
</feature>
<organism evidence="2 3">
    <name type="scientific">Dryococelus australis</name>
    <dbReference type="NCBI Taxonomy" id="614101"/>
    <lineage>
        <taxon>Eukaryota</taxon>
        <taxon>Metazoa</taxon>
        <taxon>Ecdysozoa</taxon>
        <taxon>Arthropoda</taxon>
        <taxon>Hexapoda</taxon>
        <taxon>Insecta</taxon>
        <taxon>Pterygota</taxon>
        <taxon>Neoptera</taxon>
        <taxon>Polyneoptera</taxon>
        <taxon>Phasmatodea</taxon>
        <taxon>Verophasmatodea</taxon>
        <taxon>Anareolatae</taxon>
        <taxon>Phasmatidae</taxon>
        <taxon>Eurycanthinae</taxon>
        <taxon>Dryococelus</taxon>
    </lineage>
</organism>
<dbReference type="Proteomes" id="UP001159363">
    <property type="component" value="Chromosome 13"/>
</dbReference>
<sequence length="232" mass="26112">MQRWIPSSGVRSSFLGSSSVPGLNNRHASLIAVAQTYCEEVELSLERFYTNSARQAECDRYYDWKPGERGLCRRDTAPARRPEMAACLYVPWFARSPFVIGGEKKYGDDLAGSRTDGLTSHSMPKLSQNHCPEKSYDETDIKRQSSDSRKTSYDRMKRCRERKINIKASERVNLGSPLVDDRPIMNAVKYRVVSGVVWTNRTMVSSNTDTNRTGVLAVVGIGDSLLICLKCQ</sequence>
<feature type="compositionally biased region" description="Polar residues" evidence="1">
    <location>
        <begin position="116"/>
        <end position="130"/>
    </location>
</feature>
<protein>
    <submittedName>
        <fullName evidence="2">Uncharacterized protein</fullName>
    </submittedName>
</protein>
<keyword evidence="3" id="KW-1185">Reference proteome</keyword>
<feature type="compositionally biased region" description="Basic and acidic residues" evidence="1">
    <location>
        <begin position="131"/>
        <end position="154"/>
    </location>
</feature>
<gene>
    <name evidence="2" type="ORF">PR048_030018</name>
</gene>
<dbReference type="EMBL" id="JARBHB010000014">
    <property type="protein sequence ID" value="KAJ8868490.1"/>
    <property type="molecule type" value="Genomic_DNA"/>
</dbReference>
<accession>A0ABQ9G7R8</accession>
<proteinExistence type="predicted"/>
<name>A0ABQ9G7R8_9NEOP</name>
<evidence type="ECO:0000313" key="3">
    <source>
        <dbReference type="Proteomes" id="UP001159363"/>
    </source>
</evidence>
<evidence type="ECO:0000313" key="2">
    <source>
        <dbReference type="EMBL" id="KAJ8868490.1"/>
    </source>
</evidence>